<keyword evidence="6" id="KW-1185">Reference proteome</keyword>
<gene>
    <name evidence="5" type="ORF">AACH06_25130</name>
</gene>
<evidence type="ECO:0000256" key="2">
    <source>
        <dbReference type="ARBA" id="ARBA00022603"/>
    </source>
</evidence>
<keyword evidence="4" id="KW-0949">S-adenosyl-L-methionine</keyword>
<dbReference type="EMBL" id="JBBUTG010000025">
    <property type="protein sequence ID" value="MEK8034122.1"/>
    <property type="molecule type" value="Genomic_DNA"/>
</dbReference>
<comment type="function">
    <text evidence="4">Exhibits S-adenosyl-L-methionine-dependent methyltransferase activity.</text>
</comment>
<dbReference type="InterPro" id="IPR029063">
    <property type="entry name" value="SAM-dependent_MTases_sf"/>
</dbReference>
<dbReference type="GO" id="GO:0032259">
    <property type="term" value="P:methylation"/>
    <property type="evidence" value="ECO:0007669"/>
    <property type="project" value="UniProtKB-KW"/>
</dbReference>
<name>A0ABU9BVW9_9BURK</name>
<protein>
    <recommendedName>
        <fullName evidence="4">S-adenosyl-L-methionine-dependent methyltransferase</fullName>
        <ecNumber evidence="4">2.1.1.-</ecNumber>
    </recommendedName>
</protein>
<evidence type="ECO:0000313" key="5">
    <source>
        <dbReference type="EMBL" id="MEK8034122.1"/>
    </source>
</evidence>
<proteinExistence type="inferred from homology"/>
<keyword evidence="2 4" id="KW-0489">Methyltransferase</keyword>
<comment type="caution">
    <text evidence="5">The sequence shown here is derived from an EMBL/GenBank/DDBJ whole genome shotgun (WGS) entry which is preliminary data.</text>
</comment>
<reference evidence="5 6" key="1">
    <citation type="submission" date="2024-04" db="EMBL/GenBank/DDBJ databases">
        <title>Novel species of the genus Ideonella isolated from streams.</title>
        <authorList>
            <person name="Lu H."/>
        </authorList>
    </citation>
    <scope>NUCLEOTIDE SEQUENCE [LARGE SCALE GENOMIC DNA]</scope>
    <source>
        <strain evidence="5 6">DXS29W</strain>
    </source>
</reference>
<dbReference type="Pfam" id="PF04072">
    <property type="entry name" value="LCM"/>
    <property type="match status" value="1"/>
</dbReference>
<evidence type="ECO:0000256" key="4">
    <source>
        <dbReference type="RuleBase" id="RU362030"/>
    </source>
</evidence>
<dbReference type="PANTHER" id="PTHR43619">
    <property type="entry name" value="S-ADENOSYL-L-METHIONINE-DEPENDENT METHYLTRANSFERASE YKTD-RELATED"/>
    <property type="match status" value="1"/>
</dbReference>
<dbReference type="PANTHER" id="PTHR43619:SF2">
    <property type="entry name" value="S-ADENOSYL-L-METHIONINE-DEPENDENT METHYLTRANSFERASES SUPERFAMILY PROTEIN"/>
    <property type="match status" value="1"/>
</dbReference>
<dbReference type="Gene3D" id="3.40.50.150">
    <property type="entry name" value="Vaccinia Virus protein VP39"/>
    <property type="match status" value="1"/>
</dbReference>
<sequence>MWQAPDNLIHRGQPSRTAWRVAEQRAVHALLDDPVVHHDPVALTMLGADEAQRLRANPFSCNDPMSRGLRAAVVARSRIAEDELARRVSMGVRQYVVLGAGLDTFAARNVHAAAGLKVFEVDHPSTQRWKREALATAGLATPEVVFVPADLERADLMATLAAAGLQLHEPVFVAWLGVTYYLSAAAVRSTLHAIAQSRAGSGIVFDYRVPPMQLNLIERTVIHAVAMQLAAQGEPWRSDFEPDSLVRELQTMGFTDVVDLDGPAINQRCFDRRRDGLHAGNAMHIICASV</sequence>
<dbReference type="SUPFAM" id="SSF53335">
    <property type="entry name" value="S-adenosyl-L-methionine-dependent methyltransferases"/>
    <property type="match status" value="1"/>
</dbReference>
<comment type="similarity">
    <text evidence="1 4">Belongs to the UPF0677 family.</text>
</comment>
<evidence type="ECO:0000313" key="6">
    <source>
        <dbReference type="Proteomes" id="UP001371218"/>
    </source>
</evidence>
<accession>A0ABU9BVW9</accession>
<dbReference type="NCBIfam" id="TIGR00027">
    <property type="entry name" value="mthyl_TIGR00027"/>
    <property type="match status" value="1"/>
</dbReference>
<evidence type="ECO:0000256" key="1">
    <source>
        <dbReference type="ARBA" id="ARBA00008138"/>
    </source>
</evidence>
<dbReference type="InterPro" id="IPR007213">
    <property type="entry name" value="Ppm1/Ppm2/Tcmp"/>
</dbReference>
<dbReference type="InterPro" id="IPR011610">
    <property type="entry name" value="SAM_mthyl_Trfase_ML2640-like"/>
</dbReference>
<keyword evidence="3 5" id="KW-0808">Transferase</keyword>
<organism evidence="5 6">
    <name type="scientific">Ideonella lacteola</name>
    <dbReference type="NCBI Taxonomy" id="2984193"/>
    <lineage>
        <taxon>Bacteria</taxon>
        <taxon>Pseudomonadati</taxon>
        <taxon>Pseudomonadota</taxon>
        <taxon>Betaproteobacteria</taxon>
        <taxon>Burkholderiales</taxon>
        <taxon>Sphaerotilaceae</taxon>
        <taxon>Ideonella</taxon>
    </lineage>
</organism>
<evidence type="ECO:0000256" key="3">
    <source>
        <dbReference type="ARBA" id="ARBA00022679"/>
    </source>
</evidence>
<dbReference type="RefSeq" id="WP_341428550.1">
    <property type="nucleotide sequence ID" value="NZ_JBBUTG010000025.1"/>
</dbReference>
<dbReference type="GO" id="GO:0008168">
    <property type="term" value="F:methyltransferase activity"/>
    <property type="evidence" value="ECO:0007669"/>
    <property type="project" value="UniProtKB-KW"/>
</dbReference>
<dbReference type="Proteomes" id="UP001371218">
    <property type="component" value="Unassembled WGS sequence"/>
</dbReference>
<dbReference type="EC" id="2.1.1.-" evidence="4"/>